<keyword evidence="2" id="KW-1185">Reference proteome</keyword>
<sequence length="52" mass="6003">MSRHADRTCRIAQNPDALLLDVIEGTAFGQHEKVSQDVIQVTFRRAFRCWSQ</sequence>
<comment type="caution">
    <text evidence="1">The sequence shown here is derived from an EMBL/GenBank/DDBJ whole genome shotgun (WGS) entry which is preliminary data.</text>
</comment>
<protein>
    <submittedName>
        <fullName evidence="1">Uncharacterized protein</fullName>
    </submittedName>
</protein>
<gene>
    <name evidence="1" type="ORF">F7725_019648</name>
</gene>
<dbReference type="EMBL" id="JAAKFY010000011">
    <property type="protein sequence ID" value="KAF3849929.1"/>
    <property type="molecule type" value="Genomic_DNA"/>
</dbReference>
<organism evidence="1 2">
    <name type="scientific">Dissostichus mawsoni</name>
    <name type="common">Antarctic cod</name>
    <dbReference type="NCBI Taxonomy" id="36200"/>
    <lineage>
        <taxon>Eukaryota</taxon>
        <taxon>Metazoa</taxon>
        <taxon>Chordata</taxon>
        <taxon>Craniata</taxon>
        <taxon>Vertebrata</taxon>
        <taxon>Euteleostomi</taxon>
        <taxon>Actinopterygii</taxon>
        <taxon>Neopterygii</taxon>
        <taxon>Teleostei</taxon>
        <taxon>Neoteleostei</taxon>
        <taxon>Acanthomorphata</taxon>
        <taxon>Eupercaria</taxon>
        <taxon>Perciformes</taxon>
        <taxon>Notothenioidei</taxon>
        <taxon>Nototheniidae</taxon>
        <taxon>Dissostichus</taxon>
    </lineage>
</organism>
<name>A0A7J5YME9_DISMA</name>
<dbReference type="AlphaFoldDB" id="A0A7J5YME9"/>
<reference evidence="1 2" key="1">
    <citation type="submission" date="2020-03" db="EMBL/GenBank/DDBJ databases">
        <title>Dissostichus mawsoni Genome sequencing and assembly.</title>
        <authorList>
            <person name="Park H."/>
        </authorList>
    </citation>
    <scope>NUCLEOTIDE SEQUENCE [LARGE SCALE GENOMIC DNA]</scope>
    <source>
        <strain evidence="1">DM0001</strain>
        <tissue evidence="1">Muscle</tissue>
    </source>
</reference>
<evidence type="ECO:0000313" key="1">
    <source>
        <dbReference type="EMBL" id="KAF3849929.1"/>
    </source>
</evidence>
<proteinExistence type="predicted"/>
<accession>A0A7J5YME9</accession>
<dbReference type="Proteomes" id="UP000518266">
    <property type="component" value="Unassembled WGS sequence"/>
</dbReference>
<evidence type="ECO:0000313" key="2">
    <source>
        <dbReference type="Proteomes" id="UP000518266"/>
    </source>
</evidence>